<evidence type="ECO:0000313" key="2">
    <source>
        <dbReference type="EMBL" id="MBD2861238.1"/>
    </source>
</evidence>
<protein>
    <submittedName>
        <fullName evidence="2">Cytochrome-c oxidase</fullName>
    </submittedName>
</protein>
<dbReference type="InterPro" id="IPR036927">
    <property type="entry name" value="Cyt_c_oxase-like_su1_sf"/>
</dbReference>
<dbReference type="EMBL" id="JACXJA010000005">
    <property type="protein sequence ID" value="MBD2861238.1"/>
    <property type="molecule type" value="Genomic_DNA"/>
</dbReference>
<accession>A0A927C4L5</accession>
<keyword evidence="3" id="KW-1185">Reference proteome</keyword>
<gene>
    <name evidence="2" type="ORF">IDH45_04450</name>
</gene>
<keyword evidence="1" id="KW-0472">Membrane</keyword>
<keyword evidence="1" id="KW-1133">Transmembrane helix</keyword>
<dbReference type="RefSeq" id="WP_190925076.1">
    <property type="nucleotide sequence ID" value="NZ_JACXJA010000005.1"/>
</dbReference>
<feature type="transmembrane region" description="Helical" evidence="1">
    <location>
        <begin position="93"/>
        <end position="117"/>
    </location>
</feature>
<dbReference type="Proteomes" id="UP000639396">
    <property type="component" value="Unassembled WGS sequence"/>
</dbReference>
<comment type="caution">
    <text evidence="2">The sequence shown here is derived from an EMBL/GenBank/DDBJ whole genome shotgun (WGS) entry which is preliminary data.</text>
</comment>
<organism evidence="2 3">
    <name type="scientific">Paenibacillus oceani</name>
    <dbReference type="NCBI Taxonomy" id="2772510"/>
    <lineage>
        <taxon>Bacteria</taxon>
        <taxon>Bacillati</taxon>
        <taxon>Bacillota</taxon>
        <taxon>Bacilli</taxon>
        <taxon>Bacillales</taxon>
        <taxon>Paenibacillaceae</taxon>
        <taxon>Paenibacillus</taxon>
    </lineage>
</organism>
<sequence length="124" mass="13251">MGARFIQVAVVYLLIGVLLGMGMGMAEKFIYTSAHAHINLLGWATLGLIGVVYTVYPEAGSTKLASVQFWLHNIGLPLLVISMFLFAQGNTGLGIPFSAVGGLLVIVSVLLLVVNVFRHIKPGR</sequence>
<keyword evidence="1" id="KW-0812">Transmembrane</keyword>
<reference evidence="2" key="1">
    <citation type="submission" date="2020-09" db="EMBL/GenBank/DDBJ databases">
        <title>A novel bacterium of genus Paenibacillus, isolated from South China Sea.</title>
        <authorList>
            <person name="Huang H."/>
            <person name="Mo K."/>
            <person name="Hu Y."/>
        </authorList>
    </citation>
    <scope>NUCLEOTIDE SEQUENCE</scope>
    <source>
        <strain evidence="2">IB182363</strain>
    </source>
</reference>
<name>A0A927C4L5_9BACL</name>
<dbReference type="Gene3D" id="1.20.210.10">
    <property type="entry name" value="Cytochrome c oxidase-like, subunit I domain"/>
    <property type="match status" value="1"/>
</dbReference>
<feature type="transmembrane region" description="Helical" evidence="1">
    <location>
        <begin position="36"/>
        <end position="56"/>
    </location>
</feature>
<dbReference type="AlphaFoldDB" id="A0A927C4L5"/>
<proteinExistence type="predicted"/>
<dbReference type="SUPFAM" id="SSF81442">
    <property type="entry name" value="Cytochrome c oxidase subunit I-like"/>
    <property type="match status" value="1"/>
</dbReference>
<feature type="transmembrane region" description="Helical" evidence="1">
    <location>
        <begin position="68"/>
        <end position="87"/>
    </location>
</feature>
<evidence type="ECO:0000313" key="3">
    <source>
        <dbReference type="Proteomes" id="UP000639396"/>
    </source>
</evidence>
<evidence type="ECO:0000256" key="1">
    <source>
        <dbReference type="SAM" id="Phobius"/>
    </source>
</evidence>